<dbReference type="Proteomes" id="UP000005868">
    <property type="component" value="Chromosome"/>
</dbReference>
<keyword evidence="1 2" id="KW-0732">Signal</keyword>
<organism evidence="3 4">
    <name type="scientific">Thermovirga lienii (strain ATCC BAA-1197 / DSM 17291 / Cas60314)</name>
    <dbReference type="NCBI Taxonomy" id="580340"/>
    <lineage>
        <taxon>Bacteria</taxon>
        <taxon>Thermotogati</taxon>
        <taxon>Synergistota</taxon>
        <taxon>Synergistia</taxon>
        <taxon>Synergistales</taxon>
        <taxon>Thermovirgaceae</taxon>
        <taxon>Thermovirga</taxon>
    </lineage>
</organism>
<dbReference type="eggNOG" id="COG4663">
    <property type="taxonomic scope" value="Bacteria"/>
</dbReference>
<dbReference type="NCBIfam" id="NF037995">
    <property type="entry name" value="TRAP_S1"/>
    <property type="match status" value="1"/>
</dbReference>
<dbReference type="InterPro" id="IPR038404">
    <property type="entry name" value="TRAP_DctP_sf"/>
</dbReference>
<reference evidence="3 4" key="2">
    <citation type="journal article" date="2012" name="Stand. Genomic Sci.">
        <title>Genome sequence of the moderately thermophilic, amino-acid-degrading and sulfur-reducing bacterium Thermovirga lienii type strain (Cas60314(T)).</title>
        <authorList>
            <person name="Goker M."/>
            <person name="Saunders E."/>
            <person name="Lapidus A."/>
            <person name="Nolan M."/>
            <person name="Lucas S."/>
            <person name="Hammon N."/>
            <person name="Deshpande S."/>
            <person name="Cheng J.F."/>
            <person name="Han C."/>
            <person name="Tapia R."/>
            <person name="Goodwin L.A."/>
            <person name="Pitluck S."/>
            <person name="Liolios K."/>
            <person name="Mavromatis K."/>
            <person name="Pagani I."/>
            <person name="Ivanova N."/>
            <person name="Mikhailova N."/>
            <person name="Pati A."/>
            <person name="Chen A."/>
            <person name="Palaniappan K."/>
            <person name="Land M."/>
            <person name="Chang Y.J."/>
            <person name="Jeffries C.D."/>
            <person name="Brambilla E.M."/>
            <person name="Rohde M."/>
            <person name="Spring S."/>
            <person name="Detter J.C."/>
            <person name="Woyke T."/>
            <person name="Bristow J."/>
            <person name="Eisen J.A."/>
            <person name="Markowitz V."/>
            <person name="Hugenholtz P."/>
            <person name="Kyrpides N.C."/>
            <person name="Klenk H.P."/>
        </authorList>
    </citation>
    <scope>NUCLEOTIDE SEQUENCE [LARGE SCALE GENOMIC DNA]</scope>
    <source>
        <strain evidence="4">ATCC BAA-1197 / DSM 17291 / Cas60314</strain>
    </source>
</reference>
<proteinExistence type="predicted"/>
<dbReference type="CDD" id="cd13683">
    <property type="entry name" value="PBP2_TRAP_DctP6_7"/>
    <property type="match status" value="1"/>
</dbReference>
<evidence type="ECO:0000256" key="1">
    <source>
        <dbReference type="ARBA" id="ARBA00022729"/>
    </source>
</evidence>
<keyword evidence="4" id="KW-1185">Reference proteome</keyword>
<evidence type="ECO:0000256" key="2">
    <source>
        <dbReference type="SAM" id="SignalP"/>
    </source>
</evidence>
<reference evidence="4" key="1">
    <citation type="submission" date="2011-10" db="EMBL/GenBank/DDBJ databases">
        <title>The complete genome of chromosome of Thermovirga lienii DSM 17291.</title>
        <authorList>
            <consortium name="US DOE Joint Genome Institute (JGI-PGF)"/>
            <person name="Lucas S."/>
            <person name="Copeland A."/>
            <person name="Lapidus A."/>
            <person name="Glavina del Rio T."/>
            <person name="Dalin E."/>
            <person name="Tice H."/>
            <person name="Bruce D."/>
            <person name="Goodwin L."/>
            <person name="Pitluck S."/>
            <person name="Peters L."/>
            <person name="Mikhailova N."/>
            <person name="Saunders E."/>
            <person name="Kyrpides N."/>
            <person name="Mavromatis K."/>
            <person name="Ivanova N."/>
            <person name="Last F.I."/>
            <person name="Brettin T."/>
            <person name="Detter J.C."/>
            <person name="Han C."/>
            <person name="Larimer F."/>
            <person name="Land M."/>
            <person name="Hauser L."/>
            <person name="Markowitz V."/>
            <person name="Cheng J.-F."/>
            <person name="Hugenholtz P."/>
            <person name="Woyke T."/>
            <person name="Wu D."/>
            <person name="Spring S."/>
            <person name="Schroeder M."/>
            <person name="Brambilla E.-M."/>
            <person name="Klenk H.-P."/>
            <person name="Eisen J.A."/>
        </authorList>
    </citation>
    <scope>NUCLEOTIDE SEQUENCE [LARGE SCALE GENOMIC DNA]</scope>
    <source>
        <strain evidence="4">ATCC BAA-1197 / DSM 17291 / Cas60314</strain>
    </source>
</reference>
<sequence length="350" mass="39891">MRKFLTLFLLVALVLVSANAAFAAKVKWRMVTHAMPGTEQQRIAEEFGKTVETLSGGEFVIEVFPAGVLFPVFETFDNLRNGVVQASMVYGAYWPGKDPGFILTTRPGDPLGTYAEGAYVTEKLFPYFEKLYAKHGIKYLGHAMVSPLYEQLMSVVPIRNLEEIKGKKIRTSGFGARFYNALGATTVSLPAPEIYTALQTNNIDAAEWTFWDENMRMGFHEVVKYVIDPAFQNGTCEYFPLTVNPAAWDSLPQNYKDIVFAALDRARYMSAMVYVHEIKAREKWKEMEGIEIITWSPEDQKKAREIGLKLVYDECMKTPEGKEYLDIYRSALWELGYKDEAKFLGYEEKK</sequence>
<dbReference type="InterPro" id="IPR018389">
    <property type="entry name" value="DctP_fam"/>
</dbReference>
<evidence type="ECO:0000313" key="4">
    <source>
        <dbReference type="Proteomes" id="UP000005868"/>
    </source>
</evidence>
<dbReference type="PANTHER" id="PTHR33376:SF5">
    <property type="entry name" value="EXTRACYTOPLASMIC SOLUTE RECEPTOR PROTEIN"/>
    <property type="match status" value="1"/>
</dbReference>
<dbReference type="Pfam" id="PF03480">
    <property type="entry name" value="DctP"/>
    <property type="match status" value="1"/>
</dbReference>
<name>G7V5E6_THELD</name>
<dbReference type="HOGENOM" id="CLU_036176_0_0_0"/>
<dbReference type="EMBL" id="CP003096">
    <property type="protein sequence ID" value="AER65773.1"/>
    <property type="molecule type" value="Genomic_DNA"/>
</dbReference>
<dbReference type="KEGG" id="tli:Tlie_0027"/>
<protein>
    <submittedName>
        <fullName evidence="3">Extracellular solute-binding protein, family 7</fullName>
    </submittedName>
</protein>
<dbReference type="Gene3D" id="3.40.190.170">
    <property type="entry name" value="Bacterial extracellular solute-binding protein, family 7"/>
    <property type="match status" value="1"/>
</dbReference>
<dbReference type="STRING" id="580340.Tlie_0027"/>
<dbReference type="GO" id="GO:0055085">
    <property type="term" value="P:transmembrane transport"/>
    <property type="evidence" value="ECO:0007669"/>
    <property type="project" value="InterPro"/>
</dbReference>
<gene>
    <name evidence="3" type="ordered locus">Tlie_0027</name>
</gene>
<dbReference type="OrthoDB" id="2087at2"/>
<dbReference type="AlphaFoldDB" id="G7V5E6"/>
<feature type="signal peptide" evidence="2">
    <location>
        <begin position="1"/>
        <end position="23"/>
    </location>
</feature>
<feature type="chain" id="PRO_5003504488" evidence="2">
    <location>
        <begin position="24"/>
        <end position="350"/>
    </location>
</feature>
<dbReference type="PANTHER" id="PTHR33376">
    <property type="match status" value="1"/>
</dbReference>
<evidence type="ECO:0000313" key="3">
    <source>
        <dbReference type="EMBL" id="AER65773.1"/>
    </source>
</evidence>
<accession>G7V5E6</accession>